<dbReference type="Gene3D" id="4.10.60.10">
    <property type="entry name" value="Zinc finger, CCHC-type"/>
    <property type="match status" value="1"/>
</dbReference>
<reference evidence="4" key="2">
    <citation type="submission" date="2023-05" db="EMBL/GenBank/DDBJ databases">
        <authorList>
            <person name="Schelkunov M.I."/>
        </authorList>
    </citation>
    <scope>NUCLEOTIDE SEQUENCE</scope>
    <source>
        <strain evidence="4">Hsosn_3</strain>
        <tissue evidence="4">Leaf</tissue>
    </source>
</reference>
<proteinExistence type="predicted"/>
<feature type="compositionally biased region" description="Basic and acidic residues" evidence="2">
    <location>
        <begin position="479"/>
        <end position="495"/>
    </location>
</feature>
<sequence>MRGRLRIVSDDNLKTTTWAEVLEEYWREVLEKDVEIPIIHVPPLAKGSEIPEYGDCSLNFTIKLAHGGEFDEKFQSYVDGDTNYFDMCSLNNFHLMDLHSMCKELGIGEGCYDLWYCIPGRALDVEFVIPIDEEEDVGSMLDMLVYSNCLSLYTTAKDVEGMYDFSYTQYEEDERVARVSEMYDECEKKTEVVEEEGKEEDDVSFHGDSSNMDSSESEAEITPKKRRNIPPPNPPFRLRRRGRYSMLRGLFKNTEDTPLILDDDNGPPMSQPSQDNVAMTESVNEAFKETEYDAENEEDYDTEKVEEDYDTEKVEEDYAEKGECDDPCNQDEPVQHGTMEFDDDSSEGEYNSDDERMAMSSCDEADIQYPEFNEFTDMDDPKFELAKSTTDYFFKRHMDELRKVAPRAYEWLSGKPRSQWSRKSKMEQRNTKFCTKPLKKLHKAMEMAGTARPVWNGDSKYLVTMTEGGHQIEWGHNTRTCETKKNDEEKKRQEEGVTAEAISKKVPKCTKCQKEGHNQRTCRSLVQKDEVQNKKQKVNATDANLKDNNERTKASAPTNSHSPKRTKQLARKTVRSSPLKHGVIVVPEVKNGGTVAVASHGGIVKPFKAPARVPFKTPLDVQPVRGQKYTSLKNLEAAKYEREKNKGKTKM</sequence>
<dbReference type="GO" id="GO:0003676">
    <property type="term" value="F:nucleic acid binding"/>
    <property type="evidence" value="ECO:0007669"/>
    <property type="project" value="InterPro"/>
</dbReference>
<feature type="compositionally biased region" description="Basic and acidic residues" evidence="2">
    <location>
        <begin position="544"/>
        <end position="553"/>
    </location>
</feature>
<dbReference type="PROSITE" id="PS50158">
    <property type="entry name" value="ZF_CCHC"/>
    <property type="match status" value="1"/>
</dbReference>
<name>A0AAD8LXW2_9APIA</name>
<gene>
    <name evidence="4" type="ORF">POM88_053023</name>
</gene>
<feature type="region of interest" description="Disordered" evidence="2">
    <location>
        <begin position="190"/>
        <end position="239"/>
    </location>
</feature>
<evidence type="ECO:0000256" key="1">
    <source>
        <dbReference type="PROSITE-ProRule" id="PRU00047"/>
    </source>
</evidence>
<dbReference type="InterPro" id="IPR058594">
    <property type="entry name" value="PB1-like_dom_pln"/>
</dbReference>
<feature type="compositionally biased region" description="Acidic residues" evidence="2">
    <location>
        <begin position="292"/>
        <end position="318"/>
    </location>
</feature>
<evidence type="ECO:0000256" key="2">
    <source>
        <dbReference type="SAM" id="MobiDB-lite"/>
    </source>
</evidence>
<feature type="region of interest" description="Disordered" evidence="2">
    <location>
        <begin position="477"/>
        <end position="577"/>
    </location>
</feature>
<dbReference type="EMBL" id="JAUIZM010000015">
    <property type="protein sequence ID" value="KAK1352592.1"/>
    <property type="molecule type" value="Genomic_DNA"/>
</dbReference>
<dbReference type="GO" id="GO:0008270">
    <property type="term" value="F:zinc ion binding"/>
    <property type="evidence" value="ECO:0007669"/>
    <property type="project" value="UniProtKB-KW"/>
</dbReference>
<reference evidence="4" key="1">
    <citation type="submission" date="2023-02" db="EMBL/GenBank/DDBJ databases">
        <title>Genome of toxic invasive species Heracleum sosnowskyi carries increased number of genes despite the absence of recent whole-genome duplications.</title>
        <authorList>
            <person name="Schelkunov M."/>
            <person name="Shtratnikova V."/>
            <person name="Makarenko M."/>
            <person name="Klepikova A."/>
            <person name="Omelchenko D."/>
            <person name="Novikova G."/>
            <person name="Obukhova E."/>
            <person name="Bogdanov V."/>
            <person name="Penin A."/>
            <person name="Logacheva M."/>
        </authorList>
    </citation>
    <scope>NUCLEOTIDE SEQUENCE</scope>
    <source>
        <strain evidence="4">Hsosn_3</strain>
        <tissue evidence="4">Leaf</tissue>
    </source>
</reference>
<keyword evidence="1" id="KW-0479">Metal-binding</keyword>
<evidence type="ECO:0000259" key="3">
    <source>
        <dbReference type="PROSITE" id="PS50158"/>
    </source>
</evidence>
<organism evidence="4 5">
    <name type="scientific">Heracleum sosnowskyi</name>
    <dbReference type="NCBI Taxonomy" id="360622"/>
    <lineage>
        <taxon>Eukaryota</taxon>
        <taxon>Viridiplantae</taxon>
        <taxon>Streptophyta</taxon>
        <taxon>Embryophyta</taxon>
        <taxon>Tracheophyta</taxon>
        <taxon>Spermatophyta</taxon>
        <taxon>Magnoliopsida</taxon>
        <taxon>eudicotyledons</taxon>
        <taxon>Gunneridae</taxon>
        <taxon>Pentapetalae</taxon>
        <taxon>asterids</taxon>
        <taxon>campanulids</taxon>
        <taxon>Apiales</taxon>
        <taxon>Apiaceae</taxon>
        <taxon>Apioideae</taxon>
        <taxon>apioid superclade</taxon>
        <taxon>Tordylieae</taxon>
        <taxon>Tordyliinae</taxon>
        <taxon>Heracleum</taxon>
    </lineage>
</organism>
<feature type="compositionally biased region" description="Acidic residues" evidence="2">
    <location>
        <begin position="193"/>
        <end position="202"/>
    </location>
</feature>
<keyword evidence="1" id="KW-0862">Zinc</keyword>
<evidence type="ECO:0000313" key="4">
    <source>
        <dbReference type="EMBL" id="KAK1352592.1"/>
    </source>
</evidence>
<dbReference type="InterPro" id="IPR001878">
    <property type="entry name" value="Znf_CCHC"/>
</dbReference>
<feature type="compositionally biased region" description="Acidic residues" evidence="2">
    <location>
        <begin position="340"/>
        <end position="352"/>
    </location>
</feature>
<keyword evidence="5" id="KW-1185">Reference proteome</keyword>
<feature type="compositionally biased region" description="Basic residues" evidence="2">
    <location>
        <begin position="562"/>
        <end position="574"/>
    </location>
</feature>
<accession>A0AAD8LXW2</accession>
<protein>
    <recommendedName>
        <fullName evidence="3">CCHC-type domain-containing protein</fullName>
    </recommendedName>
</protein>
<feature type="region of interest" description="Disordered" evidence="2">
    <location>
        <begin position="290"/>
        <end position="353"/>
    </location>
</feature>
<feature type="domain" description="CCHC-type" evidence="3">
    <location>
        <begin position="508"/>
        <end position="524"/>
    </location>
</feature>
<keyword evidence="1" id="KW-0863">Zinc-finger</keyword>
<dbReference type="Pfam" id="PF26130">
    <property type="entry name" value="PB1-like"/>
    <property type="match status" value="1"/>
</dbReference>
<comment type="caution">
    <text evidence="4">The sequence shown here is derived from an EMBL/GenBank/DDBJ whole genome shotgun (WGS) entry which is preliminary data.</text>
</comment>
<dbReference type="AlphaFoldDB" id="A0AAD8LXW2"/>
<evidence type="ECO:0000313" key="5">
    <source>
        <dbReference type="Proteomes" id="UP001237642"/>
    </source>
</evidence>
<dbReference type="Proteomes" id="UP001237642">
    <property type="component" value="Unassembled WGS sequence"/>
</dbReference>